<accession>A0A2P8EE20</accession>
<name>A0A2P8EE20_9BACT</name>
<dbReference type="Proteomes" id="UP000240708">
    <property type="component" value="Unassembled WGS sequence"/>
</dbReference>
<dbReference type="PANTHER" id="PTHR21419">
    <property type="match status" value="1"/>
</dbReference>
<evidence type="ECO:0000256" key="4">
    <source>
        <dbReference type="ARBA" id="ARBA00023136"/>
    </source>
</evidence>
<dbReference type="InterPro" id="IPR002372">
    <property type="entry name" value="PQQ_rpt_dom"/>
</dbReference>
<gene>
    <name evidence="6" type="ORF">CLV48_101625</name>
</gene>
<dbReference type="Gene3D" id="2.130.10.10">
    <property type="entry name" value="YVTN repeat-like/Quinoprotein amine dehydrogenase"/>
    <property type="match status" value="1"/>
</dbReference>
<keyword evidence="4" id="KW-0472">Membrane</keyword>
<reference evidence="6 7" key="1">
    <citation type="submission" date="2018-03" db="EMBL/GenBank/DDBJ databases">
        <title>Genomic Encyclopedia of Archaeal and Bacterial Type Strains, Phase II (KMG-II): from individual species to whole genera.</title>
        <authorList>
            <person name="Goeker M."/>
        </authorList>
    </citation>
    <scope>NUCLEOTIDE SEQUENCE [LARGE SCALE GENOMIC DNA]</scope>
    <source>
        <strain evidence="6 7">DSM 28057</strain>
    </source>
</reference>
<dbReference type="GO" id="GO:0016020">
    <property type="term" value="C:membrane"/>
    <property type="evidence" value="ECO:0007669"/>
    <property type="project" value="UniProtKB-SubCell"/>
</dbReference>
<dbReference type="RefSeq" id="WP_106565745.1">
    <property type="nucleotide sequence ID" value="NZ_PYGF01000001.1"/>
</dbReference>
<evidence type="ECO:0000256" key="2">
    <source>
        <dbReference type="ARBA" id="ARBA00022692"/>
    </source>
</evidence>
<evidence type="ECO:0000256" key="3">
    <source>
        <dbReference type="ARBA" id="ARBA00022989"/>
    </source>
</evidence>
<dbReference type="SUPFAM" id="SSF69318">
    <property type="entry name" value="Integrin alpha N-terminal domain"/>
    <property type="match status" value="2"/>
</dbReference>
<comment type="caution">
    <text evidence="6">The sequence shown here is derived from an EMBL/GenBank/DDBJ whole genome shotgun (WGS) entry which is preliminary data.</text>
</comment>
<evidence type="ECO:0000313" key="7">
    <source>
        <dbReference type="Proteomes" id="UP000240708"/>
    </source>
</evidence>
<dbReference type="InterPro" id="IPR028994">
    <property type="entry name" value="Integrin_alpha_N"/>
</dbReference>
<dbReference type="PANTHER" id="PTHR21419:SF30">
    <property type="entry name" value="IG-LIKE DOMAIN-CONTAINING PROTEIN"/>
    <property type="match status" value="1"/>
</dbReference>
<evidence type="ECO:0000259" key="5">
    <source>
        <dbReference type="Pfam" id="PF13360"/>
    </source>
</evidence>
<dbReference type="InterPro" id="IPR045232">
    <property type="entry name" value="FAM234"/>
</dbReference>
<sequence>MQNYNLAWNKSFFTLSIALGAYLFSCQSKNSSEVIWKIDIPVIGSQSSPRAVDLNRDGILDMVIGAGKNEFQYSDLGILALDGRDGKILWSHESEDQVYGAATFLDINIDGIDDVVIGGRGPHLRAIDGSNGSLLWKYDFQFENHPILQYARYNFNTCALIPDLTGDGIQEILAVNGGNAVAEPYENVDRYPGVMMVINPVNGEIIVADTMPDGKESYMSPLYFENHLNNTNYILFGTGGETISGNLYLGTLEDLLEQQLSRSKIIAMEEGHGFISTPVLADINKDGILDIVAISHASTALAIDGNTKKVIWRNTVPETECSNSFSVGYFNKDDIPDFFTFVSKGVWPENSGSIQVLFDGLTGEILYKESMGCSGFSSPVVYDLNKDGVDEAIISINEFDCNRKMDDRSFFSIENKLIAIDFKNDRIWPIDQTKGMKNIFSTPWIGDLDADGFLDIVHCQYFSHSDILSFLGMRIKRIDTPIKIKQPVIWGAYLGSHYDGVYKRKK</sequence>
<dbReference type="Pfam" id="PF13360">
    <property type="entry name" value="PQQ_2"/>
    <property type="match status" value="1"/>
</dbReference>
<evidence type="ECO:0000256" key="1">
    <source>
        <dbReference type="ARBA" id="ARBA00004167"/>
    </source>
</evidence>
<keyword evidence="7" id="KW-1185">Reference proteome</keyword>
<dbReference type="OrthoDB" id="9816120at2"/>
<dbReference type="InterPro" id="IPR015943">
    <property type="entry name" value="WD40/YVTN_repeat-like_dom_sf"/>
</dbReference>
<dbReference type="AlphaFoldDB" id="A0A2P8EE20"/>
<proteinExistence type="predicted"/>
<comment type="subcellular location">
    <subcellularLocation>
        <location evidence="1">Membrane</location>
        <topology evidence="1">Single-pass membrane protein</topology>
    </subcellularLocation>
</comment>
<organism evidence="6 7">
    <name type="scientific">Cecembia rubra</name>
    <dbReference type="NCBI Taxonomy" id="1485585"/>
    <lineage>
        <taxon>Bacteria</taxon>
        <taxon>Pseudomonadati</taxon>
        <taxon>Bacteroidota</taxon>
        <taxon>Cytophagia</taxon>
        <taxon>Cytophagales</taxon>
        <taxon>Cyclobacteriaceae</taxon>
        <taxon>Cecembia</taxon>
    </lineage>
</organism>
<evidence type="ECO:0000313" key="6">
    <source>
        <dbReference type="EMBL" id="PSL07687.1"/>
    </source>
</evidence>
<dbReference type="EMBL" id="PYGF01000001">
    <property type="protein sequence ID" value="PSL07687.1"/>
    <property type="molecule type" value="Genomic_DNA"/>
</dbReference>
<protein>
    <submittedName>
        <fullName evidence="6">Putative pyrroloquinoline-quinone binding quinoprotein</fullName>
    </submittedName>
</protein>
<keyword evidence="2" id="KW-0812">Transmembrane</keyword>
<keyword evidence="3" id="KW-1133">Transmembrane helix</keyword>
<feature type="domain" description="Pyrrolo-quinoline quinone repeat" evidence="5">
    <location>
        <begin position="72"/>
        <end position="139"/>
    </location>
</feature>
<dbReference type="Gene3D" id="2.130.10.130">
    <property type="entry name" value="Integrin alpha, N-terminal"/>
    <property type="match status" value="1"/>
</dbReference>